<keyword evidence="3" id="KW-1185">Reference proteome</keyword>
<dbReference type="InterPro" id="IPR025638">
    <property type="entry name" value="DUF4336"/>
</dbReference>
<name>A0A1Z5JLR7_FISSO</name>
<dbReference type="PANTHER" id="PTHR33835">
    <property type="entry name" value="YALI0C07656P"/>
    <property type="match status" value="1"/>
</dbReference>
<dbReference type="InterPro" id="IPR036866">
    <property type="entry name" value="RibonucZ/Hydroxyglut_hydro"/>
</dbReference>
<dbReference type="Proteomes" id="UP000198406">
    <property type="component" value="Unassembled WGS sequence"/>
</dbReference>
<dbReference type="OrthoDB" id="421671at2759"/>
<organism evidence="2 3">
    <name type="scientific">Fistulifera solaris</name>
    <name type="common">Oleaginous diatom</name>
    <dbReference type="NCBI Taxonomy" id="1519565"/>
    <lineage>
        <taxon>Eukaryota</taxon>
        <taxon>Sar</taxon>
        <taxon>Stramenopiles</taxon>
        <taxon>Ochrophyta</taxon>
        <taxon>Bacillariophyta</taxon>
        <taxon>Bacillariophyceae</taxon>
        <taxon>Bacillariophycidae</taxon>
        <taxon>Naviculales</taxon>
        <taxon>Naviculaceae</taxon>
        <taxon>Fistulifera</taxon>
    </lineage>
</organism>
<protein>
    <recommendedName>
        <fullName evidence="4">Metallo-beta-lactamase domain-containing protein</fullName>
    </recommendedName>
</protein>
<evidence type="ECO:0000313" key="3">
    <source>
        <dbReference type="Proteomes" id="UP000198406"/>
    </source>
</evidence>
<dbReference type="SUPFAM" id="SSF56281">
    <property type="entry name" value="Metallo-hydrolase/oxidoreductase"/>
    <property type="match status" value="1"/>
</dbReference>
<proteinExistence type="predicted"/>
<accession>A0A1Z5JLR7</accession>
<keyword evidence="1" id="KW-0732">Signal</keyword>
<feature type="signal peptide" evidence="1">
    <location>
        <begin position="1"/>
        <end position="17"/>
    </location>
</feature>
<dbReference type="InParanoid" id="A0A1Z5JLR7"/>
<dbReference type="EMBL" id="BDSP01000084">
    <property type="protein sequence ID" value="GAX14856.1"/>
    <property type="molecule type" value="Genomic_DNA"/>
</dbReference>
<feature type="chain" id="PRO_5012532099" description="Metallo-beta-lactamase domain-containing protein" evidence="1">
    <location>
        <begin position="18"/>
        <end position="329"/>
    </location>
</feature>
<gene>
    <name evidence="2" type="ORF">FisN_29Lh068</name>
</gene>
<reference evidence="2 3" key="1">
    <citation type="journal article" date="2015" name="Plant Cell">
        <title>Oil accumulation by the oleaginous diatom Fistulifera solaris as revealed by the genome and transcriptome.</title>
        <authorList>
            <person name="Tanaka T."/>
            <person name="Maeda Y."/>
            <person name="Veluchamy A."/>
            <person name="Tanaka M."/>
            <person name="Abida H."/>
            <person name="Marechal E."/>
            <person name="Bowler C."/>
            <person name="Muto M."/>
            <person name="Sunaga Y."/>
            <person name="Tanaka M."/>
            <person name="Yoshino T."/>
            <person name="Taniguchi T."/>
            <person name="Fukuda Y."/>
            <person name="Nemoto M."/>
            <person name="Matsumoto M."/>
            <person name="Wong P.S."/>
            <person name="Aburatani S."/>
            <person name="Fujibuchi W."/>
        </authorList>
    </citation>
    <scope>NUCLEOTIDE SEQUENCE [LARGE SCALE GENOMIC DNA]</scope>
    <source>
        <strain evidence="2 3">JPCC DA0580</strain>
    </source>
</reference>
<comment type="caution">
    <text evidence="2">The sequence shown here is derived from an EMBL/GenBank/DDBJ whole genome shotgun (WGS) entry which is preliminary data.</text>
</comment>
<dbReference type="PANTHER" id="PTHR33835:SF1">
    <property type="entry name" value="METALLO-BETA-LACTAMASE DOMAIN-CONTAINING PROTEIN"/>
    <property type="match status" value="1"/>
</dbReference>
<dbReference type="Pfam" id="PF14234">
    <property type="entry name" value="DUF4336"/>
    <property type="match status" value="1"/>
</dbReference>
<evidence type="ECO:0008006" key="4">
    <source>
        <dbReference type="Google" id="ProtNLM"/>
    </source>
</evidence>
<evidence type="ECO:0000256" key="1">
    <source>
        <dbReference type="SAM" id="SignalP"/>
    </source>
</evidence>
<evidence type="ECO:0000313" key="2">
    <source>
        <dbReference type="EMBL" id="GAX14856.1"/>
    </source>
</evidence>
<dbReference type="AlphaFoldDB" id="A0A1Z5JLR7"/>
<sequence>MRFCELIILTLCASIWALDNRSVLSEGLRQQLLETSRRINPSTGYASPGWSNRAATVLTPVAEGVYTADRPFYWNNIDVSCRSTVIEMPTSKGEKPDLWIHSPVSLDGPMGSLIRNLGNVKYVVSPNYEHLKFASQWYQGFPDAQMWGCPGLADKMENIQFTGEIPTSYRPVNWKKGSTFDDKSVIGWDTSIIQALHIDCEVNPFTGKPFFNEVIFYHVPSKTLIATDFFWNYPADSVPNSQFGRDDTWELAPLVEKVPLGSKLWKIGMDKIYAPFYNQFMVQNKKEYRDIVDHVLNVWDVEIVIPAHGDILRGKEFIRDVLSKHFGVY</sequence>